<accession>A0ABW5YVD0</accession>
<evidence type="ECO:0000313" key="2">
    <source>
        <dbReference type="EMBL" id="MFD2904226.1"/>
    </source>
</evidence>
<keyword evidence="1" id="KW-0812">Transmembrane</keyword>
<keyword evidence="1" id="KW-0472">Membrane</keyword>
<gene>
    <name evidence="2" type="ORF">ACFS6I_09845</name>
</gene>
<dbReference type="Proteomes" id="UP001597509">
    <property type="component" value="Unassembled WGS sequence"/>
</dbReference>
<evidence type="ECO:0000313" key="3">
    <source>
        <dbReference type="Proteomes" id="UP001597509"/>
    </source>
</evidence>
<feature type="transmembrane region" description="Helical" evidence="1">
    <location>
        <begin position="49"/>
        <end position="70"/>
    </location>
</feature>
<dbReference type="EMBL" id="JBHUPE010000004">
    <property type="protein sequence ID" value="MFD2904226.1"/>
    <property type="molecule type" value="Genomic_DNA"/>
</dbReference>
<sequence>MVIYIRNIGTFTGQPMYVFPLFVAPYLLYFCICYALFHLSVSFRLRQLAWLVLCSLLVLGSFWVVKSYFYNLLPAIGVVFYSSWEDHHHWVLLQKIGQGLLIILLLIGVDYFLFKWLKTKIKSTRLELMMRDRADSSLLSGHFLRRIYQLTAKGKKKVDVEVLDFFQTISNKLVAQNVRVALEEEWYFVKRMMALCDDRHFEIHGEEHVSQQFWNRSVPSLSLLTWIENAVAYSMDGKDNPITLTWINQSDKLVLEIRNTIHTTSIKRGTGNGLRLVNRLYESCKNDLITLDYTIENNTYFIVKLSFLK</sequence>
<proteinExistence type="predicted"/>
<keyword evidence="3" id="KW-1185">Reference proteome</keyword>
<organism evidence="2 3">
    <name type="scientific">Sphingobacterium anhuiense</name>
    <dbReference type="NCBI Taxonomy" id="493780"/>
    <lineage>
        <taxon>Bacteria</taxon>
        <taxon>Pseudomonadati</taxon>
        <taxon>Bacteroidota</taxon>
        <taxon>Sphingobacteriia</taxon>
        <taxon>Sphingobacteriales</taxon>
        <taxon>Sphingobacteriaceae</taxon>
        <taxon>Sphingobacterium</taxon>
    </lineage>
</organism>
<comment type="caution">
    <text evidence="2">The sequence shown here is derived from an EMBL/GenBank/DDBJ whole genome shotgun (WGS) entry which is preliminary data.</text>
</comment>
<dbReference type="InterPro" id="IPR036890">
    <property type="entry name" value="HATPase_C_sf"/>
</dbReference>
<dbReference type="SUPFAM" id="SSF55874">
    <property type="entry name" value="ATPase domain of HSP90 chaperone/DNA topoisomerase II/histidine kinase"/>
    <property type="match status" value="1"/>
</dbReference>
<evidence type="ECO:0000256" key="1">
    <source>
        <dbReference type="SAM" id="Phobius"/>
    </source>
</evidence>
<name>A0ABW5YVD0_9SPHI</name>
<feature type="transmembrane region" description="Helical" evidence="1">
    <location>
        <begin position="17"/>
        <end position="37"/>
    </location>
</feature>
<feature type="transmembrane region" description="Helical" evidence="1">
    <location>
        <begin position="90"/>
        <end position="114"/>
    </location>
</feature>
<protein>
    <recommendedName>
        <fullName evidence="4">GHKL domain-containing protein</fullName>
    </recommendedName>
</protein>
<dbReference type="RefSeq" id="WP_380920053.1">
    <property type="nucleotide sequence ID" value="NZ_JBHUPE010000004.1"/>
</dbReference>
<reference evidence="3" key="1">
    <citation type="journal article" date="2019" name="Int. J. Syst. Evol. Microbiol.">
        <title>The Global Catalogue of Microorganisms (GCM) 10K type strain sequencing project: providing services to taxonomists for standard genome sequencing and annotation.</title>
        <authorList>
            <consortium name="The Broad Institute Genomics Platform"/>
            <consortium name="The Broad Institute Genome Sequencing Center for Infectious Disease"/>
            <person name="Wu L."/>
            <person name="Ma J."/>
        </authorList>
    </citation>
    <scope>NUCLEOTIDE SEQUENCE [LARGE SCALE GENOMIC DNA]</scope>
    <source>
        <strain evidence="3">KCTC 22209</strain>
    </source>
</reference>
<evidence type="ECO:0008006" key="4">
    <source>
        <dbReference type="Google" id="ProtNLM"/>
    </source>
</evidence>
<keyword evidence="1" id="KW-1133">Transmembrane helix</keyword>